<reference evidence="7" key="1">
    <citation type="submission" date="2007-04" db="EMBL/GenBank/DDBJ databases">
        <title>Cloning and Characterization of a Novel Prophenoloxidase Gene from Haemocytes of the Pacific White Shrimp Litopenaeus Vannamei.</title>
        <authorList>
            <person name="Ai H.-S."/>
            <person name="Liao J.-X."/>
            <person name="Huang X.-D."/>
            <person name="Li S.-D."/>
            <person name="Huang Y.-C."/>
            <person name="Yu X.-Q."/>
            <person name="He J.-G."/>
        </authorList>
    </citation>
    <scope>NUCLEOTIDE SEQUENCE</scope>
</reference>
<feature type="domain" description="Tyrosinase copper-binding" evidence="6">
    <location>
        <begin position="402"/>
        <end position="413"/>
    </location>
</feature>
<dbReference type="PANTHER" id="PTHR11511">
    <property type="entry name" value="LARVAL STORAGE PROTEIN/PHENOLOXIDASE"/>
    <property type="match status" value="1"/>
</dbReference>
<dbReference type="Pfam" id="PF00372">
    <property type="entry name" value="Hemocyanin_M"/>
    <property type="match status" value="1"/>
</dbReference>
<dbReference type="PROSITE" id="PS00498">
    <property type="entry name" value="TYROSINASE_2"/>
    <property type="match status" value="1"/>
</dbReference>
<accession>A5JSX2</accession>
<name>A5JSX2_PENVA</name>
<reference evidence="7" key="2">
    <citation type="journal article" date="2009" name="Dev. Comp. Immunol.">
        <title>A novel prophenoloxidase 2 exists in shrimp hemocytes.</title>
        <authorList>
            <person name="Ai H.S."/>
            <person name="Liao J.X."/>
            <person name="Huang X.D."/>
            <person name="Yin Z.X."/>
            <person name="Weng S.P."/>
            <person name="Zhao Z.Y."/>
            <person name="Li S.D."/>
            <person name="Yu X.Q."/>
            <person name="He J.G."/>
        </authorList>
    </citation>
    <scope>NUCLEOTIDE SEQUENCE</scope>
</reference>
<dbReference type="Gene3D" id="2.60.40.1520">
    <property type="entry name" value="Hemocyanin, C-terminal domain"/>
    <property type="match status" value="1"/>
</dbReference>
<sequence>MDKSRKNLLYLFELPHDPISLPRGGGKIHFDLENDLSRPPVVATRLGGGVPVETTPVPDREDALPQNLGTAASVPIGSPFSFFIKSHRQAAKDLCDVFMRTKGAEDLLQVAARVHGQVNETLFIYALSFVILRKKELRNVRLPSIIEVFPGKLIPQEQLMKAQLEVNRTDPNQSEPVVVEHGLEFSGTHLKPEHRLAYWREDYGINAHHWHWHLVYPIDMGVNRDRKGELFFYMHQQMVARYDMERLSLGLPRVQKLENWRAPIEDGYFPKLTVNNSGRAWGSRQDDTVMQDFLRNDFGLDFTDVTDLEIWRSRLFDAIHQGFMIDRAGKRVVLSDDVTSGKRGIDILGDALEADSNLSVNSPYYGDLHNMGHVLIAFSHDPDFAHKEEMAVMGDTSTAMRDPVFYRWHKFVDDTFQEYKLMQRPYTEQDLNLAGVKIERAGVVRNNEADVLHTGWNTRLFEASRGLDFNGRPVMVRLTHLDHEPFNYHLQVSNSGRGVKEVTVRVFLAPKLNARGQEMSFMEQRILWAEMDKFTVSLKPGSNHVVRSSKDSSITNAEELTFRDLENANIDPASPEATGFNFCGCGWPQHMLLPRGRPEGMPFQLFFMLTDYAQDKVTQPAARGCANGVSFCGIQDAKYPDTRPMGFPFDRRPPPTLLDQPVNTAADYARLENAFIHEISIKFLAERLNRD</sequence>
<dbReference type="GO" id="GO:0046872">
    <property type="term" value="F:metal ion binding"/>
    <property type="evidence" value="ECO:0007669"/>
    <property type="project" value="UniProtKB-KW"/>
</dbReference>
<evidence type="ECO:0000313" key="7">
    <source>
        <dbReference type="EMBL" id="ABQ45957.1"/>
    </source>
</evidence>
<dbReference type="Gene3D" id="1.10.1280.10">
    <property type="entry name" value="Di-copper center containing domain from catechol oxidase"/>
    <property type="match status" value="1"/>
</dbReference>
<comment type="subcellular location">
    <subcellularLocation>
        <location evidence="1">Secreted</location>
    </subcellularLocation>
</comment>
<dbReference type="GO" id="GO:0016491">
    <property type="term" value="F:oxidoreductase activity"/>
    <property type="evidence" value="ECO:0007669"/>
    <property type="project" value="InterPro"/>
</dbReference>
<dbReference type="InterPro" id="IPR005203">
    <property type="entry name" value="Hemocyanin_C"/>
</dbReference>
<evidence type="ECO:0000259" key="6">
    <source>
        <dbReference type="PROSITE" id="PS00498"/>
    </source>
</evidence>
<dbReference type="InterPro" id="IPR000896">
    <property type="entry name" value="Hemocyanin/hexamerin_mid_dom"/>
</dbReference>
<keyword evidence="3" id="KW-0479">Metal-binding</keyword>
<keyword evidence="2" id="KW-0964">Secreted</keyword>
<dbReference type="InterPro" id="IPR013788">
    <property type="entry name" value="Hemocyanin/hexamerin"/>
</dbReference>
<evidence type="ECO:0000256" key="3">
    <source>
        <dbReference type="ARBA" id="ARBA00022723"/>
    </source>
</evidence>
<dbReference type="InterPro" id="IPR005204">
    <property type="entry name" value="Hemocyanin_N"/>
</dbReference>
<dbReference type="InterPro" id="IPR008922">
    <property type="entry name" value="Di-copper_centre_dom_sf"/>
</dbReference>
<dbReference type="SUPFAM" id="SSF48050">
    <property type="entry name" value="Hemocyanin, N-terminal domain"/>
    <property type="match status" value="1"/>
</dbReference>
<dbReference type="SUPFAM" id="SSF81296">
    <property type="entry name" value="E set domains"/>
    <property type="match status" value="1"/>
</dbReference>
<dbReference type="Pfam" id="PF03723">
    <property type="entry name" value="Hemocyanin_C"/>
    <property type="match status" value="1"/>
</dbReference>
<dbReference type="Pfam" id="PF03722">
    <property type="entry name" value="Hemocyanin_N"/>
    <property type="match status" value="1"/>
</dbReference>
<dbReference type="SUPFAM" id="SSF48056">
    <property type="entry name" value="Di-copper centre-containing domain"/>
    <property type="match status" value="1"/>
</dbReference>
<dbReference type="InterPro" id="IPR014756">
    <property type="entry name" value="Ig_E-set"/>
</dbReference>
<dbReference type="OrthoDB" id="8119704at2759"/>
<evidence type="ECO:0000256" key="4">
    <source>
        <dbReference type="ARBA" id="ARBA00023008"/>
    </source>
</evidence>
<dbReference type="EMBL" id="EF565469">
    <property type="protein sequence ID" value="ABQ45957.1"/>
    <property type="molecule type" value="mRNA"/>
</dbReference>
<evidence type="ECO:0000256" key="5">
    <source>
        <dbReference type="ARBA" id="ARBA00023157"/>
    </source>
</evidence>
<dbReference type="InterPro" id="IPR036697">
    <property type="entry name" value="Hemocyanin_N_sf"/>
</dbReference>
<dbReference type="Gene3D" id="1.20.1370.10">
    <property type="entry name" value="Hemocyanin, N-terminal domain"/>
    <property type="match status" value="1"/>
</dbReference>
<dbReference type="PANTHER" id="PTHR11511:SF4">
    <property type="entry name" value="PHENOLOXIDASE 2-RELATED"/>
    <property type="match status" value="1"/>
</dbReference>
<proteinExistence type="evidence at transcript level"/>
<dbReference type="InterPro" id="IPR002227">
    <property type="entry name" value="Tyrosinase_Cu-bd"/>
</dbReference>
<dbReference type="AlphaFoldDB" id="A5JSX2"/>
<organism evidence="7">
    <name type="scientific">Penaeus vannamei</name>
    <name type="common">Whiteleg shrimp</name>
    <name type="synonym">Litopenaeus vannamei</name>
    <dbReference type="NCBI Taxonomy" id="6689"/>
    <lineage>
        <taxon>Eukaryota</taxon>
        <taxon>Metazoa</taxon>
        <taxon>Ecdysozoa</taxon>
        <taxon>Arthropoda</taxon>
        <taxon>Crustacea</taxon>
        <taxon>Multicrustacea</taxon>
        <taxon>Malacostraca</taxon>
        <taxon>Eumalacostraca</taxon>
        <taxon>Eucarida</taxon>
        <taxon>Decapoda</taxon>
        <taxon>Dendrobranchiata</taxon>
        <taxon>Penaeoidea</taxon>
        <taxon>Penaeidae</taxon>
        <taxon>Penaeus</taxon>
    </lineage>
</organism>
<protein>
    <submittedName>
        <fullName evidence="7">Prophenoloxidase 2</fullName>
    </submittedName>
</protein>
<keyword evidence="4" id="KW-0186">Copper</keyword>
<dbReference type="InterPro" id="IPR037020">
    <property type="entry name" value="Hemocyanin_C_sf"/>
</dbReference>
<dbReference type="GO" id="GO:0005576">
    <property type="term" value="C:extracellular region"/>
    <property type="evidence" value="ECO:0007669"/>
    <property type="project" value="UniProtKB-SubCell"/>
</dbReference>
<dbReference type="PRINTS" id="PR00187">
    <property type="entry name" value="HAEMOCYANIN"/>
</dbReference>
<evidence type="ECO:0000256" key="1">
    <source>
        <dbReference type="ARBA" id="ARBA00004613"/>
    </source>
</evidence>
<dbReference type="PROSITE" id="PS00210">
    <property type="entry name" value="HEMOCYANIN_2"/>
    <property type="match status" value="1"/>
</dbReference>
<evidence type="ECO:0000256" key="2">
    <source>
        <dbReference type="ARBA" id="ARBA00022525"/>
    </source>
</evidence>
<keyword evidence="5" id="KW-1015">Disulfide bond</keyword>
<dbReference type="SMR" id="A5JSX2"/>